<proteinExistence type="predicted"/>
<keyword evidence="4" id="KW-1185">Reference proteome</keyword>
<protein>
    <submittedName>
        <fullName evidence="3">Uncharacterized protein</fullName>
    </submittedName>
</protein>
<evidence type="ECO:0000256" key="2">
    <source>
        <dbReference type="SAM" id="SignalP"/>
    </source>
</evidence>
<keyword evidence="2" id="KW-0732">Signal</keyword>
<feature type="chain" id="PRO_5046260723" evidence="2">
    <location>
        <begin position="19"/>
        <end position="250"/>
    </location>
</feature>
<organism evidence="3 4">
    <name type="scientific">Batrachochytrium salamandrivorans</name>
    <dbReference type="NCBI Taxonomy" id="1357716"/>
    <lineage>
        <taxon>Eukaryota</taxon>
        <taxon>Fungi</taxon>
        <taxon>Fungi incertae sedis</taxon>
        <taxon>Chytridiomycota</taxon>
        <taxon>Chytridiomycota incertae sedis</taxon>
        <taxon>Chytridiomycetes</taxon>
        <taxon>Rhizophydiales</taxon>
        <taxon>Rhizophydiales incertae sedis</taxon>
        <taxon>Batrachochytrium</taxon>
    </lineage>
</organism>
<evidence type="ECO:0000313" key="4">
    <source>
        <dbReference type="Proteomes" id="UP001648503"/>
    </source>
</evidence>
<dbReference type="Proteomes" id="UP001648503">
    <property type="component" value="Unassembled WGS sequence"/>
</dbReference>
<reference evidence="3 4" key="1">
    <citation type="submission" date="2021-02" db="EMBL/GenBank/DDBJ databases">
        <title>Variation within the Batrachochytrium salamandrivorans European outbreak.</title>
        <authorList>
            <person name="Kelly M."/>
            <person name="Pasmans F."/>
            <person name="Shea T.P."/>
            <person name="Munoz J.F."/>
            <person name="Carranza S."/>
            <person name="Cuomo C.A."/>
            <person name="Martel A."/>
        </authorList>
    </citation>
    <scope>NUCLEOTIDE SEQUENCE [LARGE SCALE GENOMIC DNA]</scope>
    <source>
        <strain evidence="3 4">AMFP18/2</strain>
    </source>
</reference>
<evidence type="ECO:0000256" key="1">
    <source>
        <dbReference type="SAM" id="Coils"/>
    </source>
</evidence>
<comment type="caution">
    <text evidence="3">The sequence shown here is derived from an EMBL/GenBank/DDBJ whole genome shotgun (WGS) entry which is preliminary data.</text>
</comment>
<keyword evidence="1" id="KW-0175">Coiled coil</keyword>
<dbReference type="EMBL" id="JAFCIX010000577">
    <property type="protein sequence ID" value="KAH6585939.1"/>
    <property type="molecule type" value="Genomic_DNA"/>
</dbReference>
<feature type="coiled-coil region" evidence="1">
    <location>
        <begin position="198"/>
        <end position="232"/>
    </location>
</feature>
<accession>A0ABQ8ESL1</accession>
<evidence type="ECO:0000313" key="3">
    <source>
        <dbReference type="EMBL" id="KAH6585939.1"/>
    </source>
</evidence>
<name>A0ABQ8ESL1_9FUNG</name>
<gene>
    <name evidence="3" type="ORF">BASA50_000883</name>
</gene>
<feature type="signal peptide" evidence="2">
    <location>
        <begin position="1"/>
        <end position="18"/>
    </location>
</feature>
<sequence length="250" mass="29226">MKLIFFVAISFLAITASAWLPSSPPYHNLQQLDQDEVQVELARLTTDYENERAIIFPIEGRVKIKRQRAMASKNKVDSIVAKLKETNLRDDEKSKLDQQYDVAKVERDALSAEYNEQYLNYITIRQKRDDARTTLDLLVENQALIADHNDRHDVKTGPSPDSCYHIGFLKKQIGYILKKIKNLFKEFEDIKTDKTLSKDDLRHQSVEIKDKIRRYKNQCETAKKIVRNYEQSQTMGTRIMQFFYSCLPNA</sequence>